<organism evidence="1 2">
    <name type="scientific">Cutibacterium acnes</name>
    <name type="common">Propionibacterium acnes</name>
    <dbReference type="NCBI Taxonomy" id="1747"/>
    <lineage>
        <taxon>Bacteria</taxon>
        <taxon>Bacillati</taxon>
        <taxon>Actinomycetota</taxon>
        <taxon>Actinomycetes</taxon>
        <taxon>Propionibacteriales</taxon>
        <taxon>Propionibacteriaceae</taxon>
        <taxon>Cutibacterium</taxon>
    </lineage>
</organism>
<proteinExistence type="predicted"/>
<dbReference type="EMBL" id="MVCE01000003">
    <property type="protein sequence ID" value="PGF33944.1"/>
    <property type="molecule type" value="Genomic_DNA"/>
</dbReference>
<protein>
    <submittedName>
        <fullName evidence="1">Uncharacterized protein</fullName>
    </submittedName>
</protein>
<dbReference type="AlphaFoldDB" id="A0AA44QHY1"/>
<evidence type="ECO:0000313" key="1">
    <source>
        <dbReference type="EMBL" id="PGF33944.1"/>
    </source>
</evidence>
<reference evidence="1 2" key="1">
    <citation type="submission" date="2017-02" db="EMBL/GenBank/DDBJ databases">
        <title>Prevalence of linear plasmids in Cutibacterium acnes isolates obtained from cancerous prostatic tissue.</title>
        <authorList>
            <person name="Davidsson S."/>
            <person name="Bruggemann H."/>
        </authorList>
    </citation>
    <scope>NUCLEOTIDE SEQUENCE [LARGE SCALE GENOMIC DNA]</scope>
    <source>
        <strain evidence="1 2">11-78</strain>
    </source>
</reference>
<sequence>MPRSLENNDGLAFPGVAHLTTVRLSEQGFGEFCRSRSSGWFVCDSPVRIVEHINRARSVPRRDLVEIKTKGHKNDERQDAYERYYRRSLRPQCC</sequence>
<gene>
    <name evidence="1" type="ORF">B1B09_08635</name>
</gene>
<evidence type="ECO:0000313" key="2">
    <source>
        <dbReference type="Proteomes" id="UP000226191"/>
    </source>
</evidence>
<comment type="caution">
    <text evidence="1">The sequence shown here is derived from an EMBL/GenBank/DDBJ whole genome shotgun (WGS) entry which is preliminary data.</text>
</comment>
<name>A0AA44QHY1_CUTAC</name>
<accession>A0AA44QHY1</accession>
<dbReference type="Proteomes" id="UP000226191">
    <property type="component" value="Unassembled WGS sequence"/>
</dbReference>